<evidence type="ECO:0000256" key="4">
    <source>
        <dbReference type="ARBA" id="ARBA00023026"/>
    </source>
</evidence>
<keyword evidence="10" id="KW-1185">Reference proteome</keyword>
<feature type="active site" description="Proton donor; for dehydratase activity" evidence="6">
    <location>
        <position position="1039"/>
    </location>
</feature>
<dbReference type="InterPro" id="IPR018201">
    <property type="entry name" value="Ketoacyl_synth_AS"/>
</dbReference>
<dbReference type="InterPro" id="IPR049551">
    <property type="entry name" value="PKS_DH_C"/>
</dbReference>
<dbReference type="InterPro" id="IPR016035">
    <property type="entry name" value="Acyl_Trfase/lysoPLipase"/>
</dbReference>
<dbReference type="InterPro" id="IPR020841">
    <property type="entry name" value="PKS_Beta-ketoAc_synthase_dom"/>
</dbReference>
<dbReference type="InterPro" id="IPR014043">
    <property type="entry name" value="Acyl_transferase_dom"/>
</dbReference>
<evidence type="ECO:0000259" key="8">
    <source>
        <dbReference type="PROSITE" id="PS52019"/>
    </source>
</evidence>
<dbReference type="InterPro" id="IPR050091">
    <property type="entry name" value="PKS_NRPS_Biosynth_Enz"/>
</dbReference>
<dbReference type="CDD" id="cd00833">
    <property type="entry name" value="PKS"/>
    <property type="match status" value="1"/>
</dbReference>
<dbReference type="STRING" id="180088.A0A1J8R940"/>
<keyword evidence="1" id="KW-0596">Phosphopantetheine</keyword>
<name>A0A1J8R940_9AGAM</name>
<dbReference type="GO" id="GO:0006633">
    <property type="term" value="P:fatty acid biosynthetic process"/>
    <property type="evidence" value="ECO:0007669"/>
    <property type="project" value="InterPro"/>
</dbReference>
<dbReference type="PROSITE" id="PS00012">
    <property type="entry name" value="PHOSPHOPANTETHEINE"/>
    <property type="match status" value="1"/>
</dbReference>
<dbReference type="InterPro" id="IPR006162">
    <property type="entry name" value="Ppantetheine_attach_site"/>
</dbReference>
<dbReference type="InterPro" id="IPR049900">
    <property type="entry name" value="PKS_mFAS_DH"/>
</dbReference>
<organism evidence="9 10">
    <name type="scientific">Rhizopogon vesiculosus</name>
    <dbReference type="NCBI Taxonomy" id="180088"/>
    <lineage>
        <taxon>Eukaryota</taxon>
        <taxon>Fungi</taxon>
        <taxon>Dikarya</taxon>
        <taxon>Basidiomycota</taxon>
        <taxon>Agaricomycotina</taxon>
        <taxon>Agaricomycetes</taxon>
        <taxon>Agaricomycetidae</taxon>
        <taxon>Boletales</taxon>
        <taxon>Suillineae</taxon>
        <taxon>Rhizopogonaceae</taxon>
        <taxon>Rhizopogon</taxon>
    </lineage>
</organism>
<dbReference type="SMART" id="SM00822">
    <property type="entry name" value="PKS_KR"/>
    <property type="match status" value="1"/>
</dbReference>
<dbReference type="InterPro" id="IPR042104">
    <property type="entry name" value="PKS_dehydratase_sf"/>
</dbReference>
<dbReference type="Proteomes" id="UP000183567">
    <property type="component" value="Unassembled WGS sequence"/>
</dbReference>
<reference evidence="9 10" key="1">
    <citation type="submission" date="2016-03" db="EMBL/GenBank/DDBJ databases">
        <title>Comparative genomics of the ectomycorrhizal sister species Rhizopogon vinicolor and Rhizopogon vesiculosus (Basidiomycota: Boletales) reveals a divergence of the mating type B locus.</title>
        <authorList>
            <person name="Mujic A.B."/>
            <person name="Kuo A."/>
            <person name="Tritt A."/>
            <person name="Lipzen A."/>
            <person name="Chen C."/>
            <person name="Johnson J."/>
            <person name="Sharma A."/>
            <person name="Barry K."/>
            <person name="Grigoriev I.V."/>
            <person name="Spatafora J.W."/>
        </authorList>
    </citation>
    <scope>NUCLEOTIDE SEQUENCE [LARGE SCALE GENOMIC DNA]</scope>
    <source>
        <strain evidence="9 10">AM-OR11-056</strain>
    </source>
</reference>
<dbReference type="InterPro" id="IPR049552">
    <property type="entry name" value="PKS_DH_N"/>
</dbReference>
<dbReference type="Gene3D" id="3.10.129.110">
    <property type="entry name" value="Polyketide synthase dehydratase"/>
    <property type="match status" value="2"/>
</dbReference>
<dbReference type="InterPro" id="IPR032821">
    <property type="entry name" value="PKS_assoc"/>
</dbReference>
<evidence type="ECO:0000256" key="3">
    <source>
        <dbReference type="ARBA" id="ARBA00022679"/>
    </source>
</evidence>
<dbReference type="PANTHER" id="PTHR43775:SF37">
    <property type="entry name" value="SI:DKEY-61P9.11"/>
    <property type="match status" value="1"/>
</dbReference>
<dbReference type="InterPro" id="IPR057326">
    <property type="entry name" value="KR_dom"/>
</dbReference>
<keyword evidence="5" id="KW-0511">Multifunctional enzyme</keyword>
<dbReference type="OrthoDB" id="329835at2759"/>
<dbReference type="InterPro" id="IPR014031">
    <property type="entry name" value="Ketoacyl_synth_C"/>
</dbReference>
<feature type="domain" description="PKS/mFAS DH" evidence="8">
    <location>
        <begin position="785"/>
        <end position="1129"/>
    </location>
</feature>
<dbReference type="SUPFAM" id="SSF51735">
    <property type="entry name" value="NAD(P)-binding Rossmann-fold domains"/>
    <property type="match status" value="2"/>
</dbReference>
<comment type="caution">
    <text evidence="9">The sequence shown here is derived from an EMBL/GenBank/DDBJ whole genome shotgun (WGS) entry which is preliminary data.</text>
</comment>
<dbReference type="SMART" id="SM00825">
    <property type="entry name" value="PKS_KS"/>
    <property type="match status" value="1"/>
</dbReference>
<gene>
    <name evidence="9" type="ORF">AZE42_05820</name>
</gene>
<dbReference type="Pfam" id="PF16197">
    <property type="entry name" value="KAsynt_C_assoc"/>
    <property type="match status" value="1"/>
</dbReference>
<dbReference type="Pfam" id="PF07993">
    <property type="entry name" value="NAD_binding_4"/>
    <property type="match status" value="1"/>
</dbReference>
<dbReference type="Pfam" id="PF02801">
    <property type="entry name" value="Ketoacyl-synt_C"/>
    <property type="match status" value="1"/>
</dbReference>
<evidence type="ECO:0000256" key="6">
    <source>
        <dbReference type="PROSITE-ProRule" id="PRU01363"/>
    </source>
</evidence>
<dbReference type="Gene3D" id="3.40.50.720">
    <property type="entry name" value="NAD(P)-binding Rossmann-like Domain"/>
    <property type="match status" value="2"/>
</dbReference>
<dbReference type="Gene3D" id="1.10.1200.10">
    <property type="entry name" value="ACP-like"/>
    <property type="match status" value="1"/>
</dbReference>
<evidence type="ECO:0000313" key="9">
    <source>
        <dbReference type="EMBL" id="OJA18266.1"/>
    </source>
</evidence>
<evidence type="ECO:0000259" key="7">
    <source>
        <dbReference type="PROSITE" id="PS52004"/>
    </source>
</evidence>
<dbReference type="PROSITE" id="PS52004">
    <property type="entry name" value="KS3_2"/>
    <property type="match status" value="1"/>
</dbReference>
<dbReference type="GO" id="GO:0004315">
    <property type="term" value="F:3-oxoacyl-[acyl-carrier-protein] synthase activity"/>
    <property type="evidence" value="ECO:0007669"/>
    <property type="project" value="InterPro"/>
</dbReference>
<dbReference type="GO" id="GO:0004312">
    <property type="term" value="F:fatty acid synthase activity"/>
    <property type="evidence" value="ECO:0007669"/>
    <property type="project" value="TreeGrafter"/>
</dbReference>
<dbReference type="InterPro" id="IPR016036">
    <property type="entry name" value="Malonyl_transacylase_ACP-bd"/>
</dbReference>
<evidence type="ECO:0008006" key="11">
    <source>
        <dbReference type="Google" id="ProtNLM"/>
    </source>
</evidence>
<sequence>MGSSQTSYPIAVVGISADLPSGPHGTENLDYQSFFDFLINEHQAYEKIPSDRFNIDSVEGVNVGEVAVTHGAFLKDLDLFDHIEFGISSKDARMMVIGTRKLIELSFLALVDSGMDYRGKNIGAYMASVAHDAWMISGEDETEARGSFAYVPAMVANRVSYHLDLRGPSIPTDTACSSSLSAFHIAMQAIRNGECEAALVGGYWLAYIQGGILAPDGKCKPFNASANGFSRGEGAVVVVLKPLEQALIDHDHIYATVLGTGINSSGSLAPANSPVASAQRDAMLRAFKQADRQPQEVDFVELHATGTAVGDPTEANWVGESFLKNGNKELLIGSLKGNLGHLEITAFLASLCKVCSIFKSGIIPPNVNLLNPNPAIRWEDFHLRVPLTPTSLPCQSINGRSLISLTSYGIGGANGHCVVEAPPTTDSIASFWQSDAIRTPCLLVTGGLSPRSTAAVEESLRTIEASDKLPSIATIFGRRSRSMPWRSYAVTSSDSPYRFTEPVLASRTPRSLVFVFAGQGPQHFEMGRELFSSCTVFQRSILEMDEIHKLATGFSLIAKTGLFTPQAPSANALSNPWPIAVTLPALTMLQIATFDALVSLGIKPTAIVGHSAGETAILYASGAGSKAMAIELAIARGQAMTIVEGSQGAMAAVSCSPEQAQEIISQISNKQGRVDLDVGCYNTPGAITLSGSSTGIDLVVERGKAAGFFCKTIKHRGSVTDIFNRYSSQPPQITTYSTECGILKTDQFSAEYYWSGTRGPVRFTDAIQHMIQDIGSLNFLEIGPHPALASYLVTLGGESTTVVCPLRRPKGNQGEVVSFLDALGKLAIAGHCCINFNILNGCPASDVTQLPAYPFSRKKVPLYPLSPSIKRVCQSRNGPLNYDQLRINTQTHPYLAQHVIHGEPIMPAGGFVEMALEFGARQFTEGPHWSVHSALDPSQSPTLLPKYDRLHGEGYLSLDPPSSVLPAVNIQKIKDRCTRVSTEGSQFVVEFVHVHNRYRILDCYRGTDGGRDEVLVQIRGAVGDLPGLEKFKIHPVIFDSAIHILLHPILTNLSNKTLYYLPSRLQSLTIHEALLTSPFPRSLYAHAVFRQWTPQESLAYDIALLDEDGNHLCTVQSFEVALHGESSLHEPKVRFDIGYEGVSLDLSSCRRPTLEDSSTHIQARDLADTDAGMSLPLNVISYNHGKEMELHATLSVLDTTAPLMVYFTALAGPDGDAAVGFVRSLRREYLSWTICIMVFDTAWTEENIGLAVEVVSKGPQVEHELMVDASGLVHVPRIVPCEAPKNVTPFNFQEPWQLKKSSVIHCSLPIHDCHSAVVHVQSVNRSDDQIWTFIGRLGSSHQCVMGISASPIGNLIVSPLDSMVDAPAALGADASVGPPVLAFAIAVLAVGPAYFSNPARFHGEILVTHADPETGMRTAQLYLIRGFRVTTLAQHVMETEITHARFNVIVSEYTDTTTLNLLSRLLMANGKTFPWKHPAKGLQSLLTCDPWLIGHAIGLGLDVASNELDIPMSKLNEIITAKAGELVHVKNYLFSAEKAYLLVGGVGSLGVQIAQWMYKNGAREIVLTSRSGRAGIWRKGDTVSQRIITYLETRPDLKLRIEAIDALCEPDMRALVQGLQSPLGGCMLLSMVLADGFFSGLSAENFNAPFNAKIGAFDALSNVIDMKKLDFLISFSSVSALFGNAGQTNYAAANTMVDARLRDMPNAFSIGMSSQRLHQVIEEGIRKLADGSFWFYIPDFDWGRVCAGIGFAPMYGHLLPERAAAEDGVLASNESSSIGDILCAAFDIAPEDLSPDVPLTAYGLDSLSAAKLSFALKPFFSISQTQLLANVTPRSLEARLEDQPQSTLTEAEQRNASVLQKVSEMKSLVAKYTSGFKTPNMLLPSSLNPSDCVVLITGTTGVVGANLLECFLRAPQITRIFLLNRTKPGIQSMLERHRSIFEEHSLDPAGLETDKVVYLEGTLGQDNFGLATETLNDLIRNVTHIIHITWPVDFTIPLSAFDSAIHDLRNLIDLALSSPRQAAPKLLFTSTVGVLSGLTSSSIVEEDLVQDPSVSVGFGYIESKWVAEQVLAAAANTTRLKPAIIRLGQMTGGRSGCWETAEWIPSMIASGRFLGALPNRSGTANWLPVDIAVASLAEMLDSPPGVYHLVHPRPVAWIILMREVARLMNVPLVPYNQWLATLEKQASSQMAKSSQTNPALRLFDFFRTAMYRKNMENFLEPELSCAKTLQESPTLRSTIANMLGDRDVGKWIAYWRSIGFIPV</sequence>
<feature type="active site" description="Proton acceptor; for dehydratase activity" evidence="6">
    <location>
        <position position="831"/>
    </location>
</feature>
<dbReference type="InterPro" id="IPR014030">
    <property type="entry name" value="Ketoacyl_synth_N"/>
</dbReference>
<dbReference type="Pfam" id="PF00109">
    <property type="entry name" value="ketoacyl-synt"/>
    <property type="match status" value="1"/>
</dbReference>
<proteinExistence type="predicted"/>
<dbReference type="Pfam" id="PF00550">
    <property type="entry name" value="PP-binding"/>
    <property type="match status" value="1"/>
</dbReference>
<keyword evidence="3" id="KW-0808">Transferase</keyword>
<dbReference type="PROSITE" id="PS00606">
    <property type="entry name" value="KS3_1"/>
    <property type="match status" value="1"/>
</dbReference>
<dbReference type="InterPro" id="IPR001227">
    <property type="entry name" value="Ac_transferase_dom_sf"/>
</dbReference>
<feature type="domain" description="Ketosynthase family 3 (KS3)" evidence="7">
    <location>
        <begin position="7"/>
        <end position="421"/>
    </location>
</feature>
<dbReference type="SUPFAM" id="SSF55048">
    <property type="entry name" value="Probable ACP-binding domain of malonyl-CoA ACP transacylase"/>
    <property type="match status" value="1"/>
</dbReference>
<dbReference type="Gene3D" id="3.40.47.10">
    <property type="match status" value="1"/>
</dbReference>
<feature type="region of interest" description="C-terminal hotdog fold" evidence="6">
    <location>
        <begin position="978"/>
        <end position="1129"/>
    </location>
</feature>
<dbReference type="Pfam" id="PF00698">
    <property type="entry name" value="Acyl_transf_1"/>
    <property type="match status" value="1"/>
</dbReference>
<dbReference type="Pfam" id="PF21089">
    <property type="entry name" value="PKS_DH_N"/>
    <property type="match status" value="1"/>
</dbReference>
<dbReference type="Pfam" id="PF08659">
    <property type="entry name" value="KR"/>
    <property type="match status" value="1"/>
</dbReference>
<evidence type="ECO:0000256" key="1">
    <source>
        <dbReference type="ARBA" id="ARBA00022450"/>
    </source>
</evidence>
<dbReference type="SUPFAM" id="SSF47336">
    <property type="entry name" value="ACP-like"/>
    <property type="match status" value="1"/>
</dbReference>
<dbReference type="InterPro" id="IPR009081">
    <property type="entry name" value="PP-bd_ACP"/>
</dbReference>
<dbReference type="SUPFAM" id="SSF52151">
    <property type="entry name" value="FabD/lysophospholipase-like"/>
    <property type="match status" value="1"/>
</dbReference>
<dbReference type="InterPro" id="IPR036291">
    <property type="entry name" value="NAD(P)-bd_dom_sf"/>
</dbReference>
<evidence type="ECO:0000313" key="10">
    <source>
        <dbReference type="Proteomes" id="UP000183567"/>
    </source>
</evidence>
<dbReference type="PANTHER" id="PTHR43775">
    <property type="entry name" value="FATTY ACID SYNTHASE"/>
    <property type="match status" value="1"/>
</dbReference>
<keyword evidence="2" id="KW-0597">Phosphoprotein</keyword>
<dbReference type="Pfam" id="PF14765">
    <property type="entry name" value="PS-DH"/>
    <property type="match status" value="1"/>
</dbReference>
<dbReference type="InterPro" id="IPR036736">
    <property type="entry name" value="ACP-like_sf"/>
</dbReference>
<dbReference type="InterPro" id="IPR013120">
    <property type="entry name" value="FAR_NAD-bd"/>
</dbReference>
<protein>
    <recommendedName>
        <fullName evidence="11">Carrier domain-containing protein</fullName>
    </recommendedName>
</protein>
<accession>A0A1J8R940</accession>
<feature type="region of interest" description="N-terminal hotdog fold" evidence="6">
    <location>
        <begin position="785"/>
        <end position="963"/>
    </location>
</feature>
<dbReference type="SUPFAM" id="SSF53901">
    <property type="entry name" value="Thiolase-like"/>
    <property type="match status" value="1"/>
</dbReference>
<dbReference type="EMBL" id="LVVM01001566">
    <property type="protein sequence ID" value="OJA18266.1"/>
    <property type="molecule type" value="Genomic_DNA"/>
</dbReference>
<dbReference type="InterPro" id="IPR016039">
    <property type="entry name" value="Thiolase-like"/>
</dbReference>
<dbReference type="Gene3D" id="3.30.70.3290">
    <property type="match status" value="1"/>
</dbReference>
<evidence type="ECO:0000256" key="5">
    <source>
        <dbReference type="ARBA" id="ARBA00023268"/>
    </source>
</evidence>
<dbReference type="Gene3D" id="3.40.366.10">
    <property type="entry name" value="Malonyl-Coenzyme A Acyl Carrier Protein, domain 2"/>
    <property type="match status" value="1"/>
</dbReference>
<evidence type="ECO:0000256" key="2">
    <source>
        <dbReference type="ARBA" id="ARBA00022553"/>
    </source>
</evidence>
<dbReference type="InterPro" id="IPR013968">
    <property type="entry name" value="PKS_KR"/>
</dbReference>
<dbReference type="SMART" id="SM00827">
    <property type="entry name" value="PKS_AT"/>
    <property type="match status" value="1"/>
</dbReference>
<keyword evidence="4" id="KW-0843">Virulence</keyword>
<dbReference type="PROSITE" id="PS52019">
    <property type="entry name" value="PKS_MFAS_DH"/>
    <property type="match status" value="1"/>
</dbReference>